<evidence type="ECO:0000256" key="2">
    <source>
        <dbReference type="ARBA" id="ARBA00009949"/>
    </source>
</evidence>
<evidence type="ECO:0000256" key="5">
    <source>
        <dbReference type="ARBA" id="ARBA00022946"/>
    </source>
</evidence>
<keyword evidence="7" id="KW-0143">Chaperone</keyword>
<evidence type="ECO:0000313" key="11">
    <source>
        <dbReference type="Proteomes" id="UP000663841"/>
    </source>
</evidence>
<evidence type="ECO:0000256" key="4">
    <source>
        <dbReference type="ARBA" id="ARBA00015108"/>
    </source>
</evidence>
<evidence type="ECO:0000256" key="9">
    <source>
        <dbReference type="SAM" id="MobiDB-lite"/>
    </source>
</evidence>
<organism evidence="10 11">
    <name type="scientific">Rhizoctonia solani</name>
    <dbReference type="NCBI Taxonomy" id="456999"/>
    <lineage>
        <taxon>Eukaryota</taxon>
        <taxon>Fungi</taxon>
        <taxon>Dikarya</taxon>
        <taxon>Basidiomycota</taxon>
        <taxon>Agaricomycotina</taxon>
        <taxon>Agaricomycetes</taxon>
        <taxon>Cantharellales</taxon>
        <taxon>Ceratobasidiaceae</taxon>
        <taxon>Rhizoctonia</taxon>
    </lineage>
</organism>
<protein>
    <recommendedName>
        <fullName evidence="4">Mitochondrial zinc maintenance protein 1, mitochondrial</fullName>
    </recommendedName>
</protein>
<comment type="subunit">
    <text evidence="3">Interacts with RIP1.</text>
</comment>
<comment type="similarity">
    <text evidence="2">Belongs to the complex I LYR family. MZM1 subfamily.</text>
</comment>
<dbReference type="PANTHER" id="PTHR46749">
    <property type="entry name" value="COMPLEX III ASSEMBLY FACTOR LYRM7"/>
    <property type="match status" value="1"/>
</dbReference>
<comment type="function">
    <text evidence="8">Assembly factor required for Rieske Fe-S protein RIP1 incorporation into the cytochrome b-c1 (CIII) complex. Functions as a chaperone, binding to this subunit within the mitochondrial matrix and stabilizing it prior to its translocation and insertion into the late CIII dimeric intermediate within the mitochondrial inner membrane. Modulates the mitochondrial matrix zinc pool.</text>
</comment>
<sequence>MASPITPALKSSARSAYRALFRASGTTFAGDDRVRYAFRDKVRTETIAGQQEADPVEYEARVKHAFEVADVLRKNVVQAVKQGDEEDAAWKLRMTPDIELGSNESVKAPYSRPSRGQPRLKCGEDPNAISPLPPRSLRHMAESNPTRSYSTAALPSSSPPDPNPSSSEQNCEYDRIRVQFLLNRLHEVNRRVSASPTGRERMTEHTLVEDKLSALAARMEFLASEMHDKIYPPSSNPAPPQTLAGLLLDHIPFYPRSAVDLVGPPVQLRQYIRFLQSAAKYTTTSRAEALSLSPEIRGAIAGLMETPAPHTRSPNNAFESLRALQWRLLMFKRGLQGIVQSRTVAYWEVEATADALRLAMQNIGCAQECVEDLELNGPRVEDTRTLVEELEKSTRGSFLLELRKEMEARLEAGVAWKKIDERIVSHELPAAAHITRKIYFRMRQYEENFPRVLEIVAKAQEDGDMEYARKWRRKLFTRSQKVLNAIRDHRATFIIVLDRLVALHPENDEKATLLREAKQALVLSTDVTYEYMLMLTNKAKYASWLEWVGIISGRLELVRELVERATVAGKHLEQYVWGGSGLGEVDMDKKNLIINARMGLVIIYDAAWRLEKRMKQDVEDLREASLVLCEEVQSEFKVPSTGSRGLERFKAISSWKSEHQVRRSFIDRNQPNPRRPKGASTAEAPSSFLIFDE</sequence>
<feature type="region of interest" description="Disordered" evidence="9">
    <location>
        <begin position="103"/>
        <end position="169"/>
    </location>
</feature>
<dbReference type="GO" id="GO:0044183">
    <property type="term" value="F:protein folding chaperone"/>
    <property type="evidence" value="ECO:0007669"/>
    <property type="project" value="TreeGrafter"/>
</dbReference>
<dbReference type="Proteomes" id="UP000663841">
    <property type="component" value="Unassembled WGS sequence"/>
</dbReference>
<dbReference type="CDD" id="cd20267">
    <property type="entry name" value="Complex1_LYR_LYRM7"/>
    <property type="match status" value="1"/>
</dbReference>
<reference evidence="10" key="1">
    <citation type="submission" date="2021-01" db="EMBL/GenBank/DDBJ databases">
        <authorList>
            <person name="Kaushik A."/>
        </authorList>
    </citation>
    <scope>NUCLEOTIDE SEQUENCE</scope>
    <source>
        <strain evidence="10">AG3-T5</strain>
    </source>
</reference>
<dbReference type="AlphaFoldDB" id="A0A8H3AKB7"/>
<comment type="subcellular location">
    <subcellularLocation>
        <location evidence="1">Mitochondrion matrix</location>
    </subcellularLocation>
</comment>
<proteinExistence type="inferred from homology"/>
<comment type="caution">
    <text evidence="10">The sequence shown here is derived from an EMBL/GenBank/DDBJ whole genome shotgun (WGS) entry which is preliminary data.</text>
</comment>
<accession>A0A8H3AKB7</accession>
<evidence type="ECO:0000256" key="7">
    <source>
        <dbReference type="ARBA" id="ARBA00023186"/>
    </source>
</evidence>
<keyword evidence="5" id="KW-0809">Transit peptide</keyword>
<dbReference type="GO" id="GO:0005759">
    <property type="term" value="C:mitochondrial matrix"/>
    <property type="evidence" value="ECO:0007669"/>
    <property type="project" value="UniProtKB-SubCell"/>
</dbReference>
<evidence type="ECO:0000256" key="6">
    <source>
        <dbReference type="ARBA" id="ARBA00023128"/>
    </source>
</evidence>
<gene>
    <name evidence="10" type="ORF">RDB_LOCUS54622</name>
</gene>
<feature type="compositionally biased region" description="Polar residues" evidence="9">
    <location>
        <begin position="143"/>
        <end position="154"/>
    </location>
</feature>
<dbReference type="OrthoDB" id="276685at2759"/>
<dbReference type="PANTHER" id="PTHR46749:SF1">
    <property type="entry name" value="COMPLEX III ASSEMBLY FACTOR LYRM7"/>
    <property type="match status" value="1"/>
</dbReference>
<evidence type="ECO:0000256" key="1">
    <source>
        <dbReference type="ARBA" id="ARBA00004305"/>
    </source>
</evidence>
<dbReference type="GO" id="GO:0034551">
    <property type="term" value="P:mitochondrial respiratory chain complex III assembly"/>
    <property type="evidence" value="ECO:0007669"/>
    <property type="project" value="InterPro"/>
</dbReference>
<dbReference type="InterPro" id="IPR045298">
    <property type="entry name" value="Complex1_LYR_LYRM7"/>
</dbReference>
<keyword evidence="6" id="KW-0496">Mitochondrion</keyword>
<evidence type="ECO:0000256" key="3">
    <source>
        <dbReference type="ARBA" id="ARBA00011589"/>
    </source>
</evidence>
<name>A0A8H3AKB7_9AGAM</name>
<evidence type="ECO:0000313" key="10">
    <source>
        <dbReference type="EMBL" id="CAE6425710.1"/>
    </source>
</evidence>
<dbReference type="InterPro" id="IPR050435">
    <property type="entry name" value="MZM1/LYRM7"/>
</dbReference>
<feature type="region of interest" description="Disordered" evidence="9">
    <location>
        <begin position="660"/>
        <end position="693"/>
    </location>
</feature>
<evidence type="ECO:0000256" key="8">
    <source>
        <dbReference type="ARBA" id="ARBA00025268"/>
    </source>
</evidence>
<dbReference type="EMBL" id="CAJMWW010000079">
    <property type="protein sequence ID" value="CAE6425710.1"/>
    <property type="molecule type" value="Genomic_DNA"/>
</dbReference>